<dbReference type="EMBL" id="JAAOAM010000096">
    <property type="protein sequence ID" value="KAF5548684.1"/>
    <property type="molecule type" value="Genomic_DNA"/>
</dbReference>
<feature type="region of interest" description="Disordered" evidence="8">
    <location>
        <begin position="54"/>
        <end position="74"/>
    </location>
</feature>
<feature type="transmembrane region" description="Helical" evidence="9">
    <location>
        <begin position="221"/>
        <end position="244"/>
    </location>
</feature>
<accession>A0A8H5J4H7</accession>
<keyword evidence="6" id="KW-0325">Glycoprotein</keyword>
<keyword evidence="11" id="KW-1185">Reference proteome</keyword>
<evidence type="ECO:0000256" key="5">
    <source>
        <dbReference type="ARBA" id="ARBA00023136"/>
    </source>
</evidence>
<name>A0A8H5J4H7_9HYPO</name>
<evidence type="ECO:0000256" key="7">
    <source>
        <dbReference type="ARBA" id="ARBA00037968"/>
    </source>
</evidence>
<dbReference type="SUPFAM" id="SSF103473">
    <property type="entry name" value="MFS general substrate transporter"/>
    <property type="match status" value="1"/>
</dbReference>
<evidence type="ECO:0000256" key="2">
    <source>
        <dbReference type="ARBA" id="ARBA00022448"/>
    </source>
</evidence>
<evidence type="ECO:0000256" key="1">
    <source>
        <dbReference type="ARBA" id="ARBA00004141"/>
    </source>
</evidence>
<feature type="transmembrane region" description="Helical" evidence="9">
    <location>
        <begin position="390"/>
        <end position="411"/>
    </location>
</feature>
<dbReference type="PANTHER" id="PTHR43791">
    <property type="entry name" value="PERMEASE-RELATED"/>
    <property type="match status" value="1"/>
</dbReference>
<organism evidence="10 11">
    <name type="scientific">Fusarium mexicanum</name>
    <dbReference type="NCBI Taxonomy" id="751941"/>
    <lineage>
        <taxon>Eukaryota</taxon>
        <taxon>Fungi</taxon>
        <taxon>Dikarya</taxon>
        <taxon>Ascomycota</taxon>
        <taxon>Pezizomycotina</taxon>
        <taxon>Sordariomycetes</taxon>
        <taxon>Hypocreomycetidae</taxon>
        <taxon>Hypocreales</taxon>
        <taxon>Nectriaceae</taxon>
        <taxon>Fusarium</taxon>
        <taxon>Fusarium fujikuroi species complex</taxon>
    </lineage>
</organism>
<feature type="transmembrane region" description="Helical" evidence="9">
    <location>
        <begin position="166"/>
        <end position="187"/>
    </location>
</feature>
<feature type="transmembrane region" description="Helical" evidence="9">
    <location>
        <begin position="126"/>
        <end position="154"/>
    </location>
</feature>
<evidence type="ECO:0000256" key="8">
    <source>
        <dbReference type="SAM" id="MobiDB-lite"/>
    </source>
</evidence>
<feature type="transmembrane region" description="Helical" evidence="9">
    <location>
        <begin position="355"/>
        <end position="378"/>
    </location>
</feature>
<feature type="transmembrane region" description="Helical" evidence="9">
    <location>
        <begin position="513"/>
        <end position="537"/>
    </location>
</feature>
<feature type="transmembrane region" description="Helical" evidence="9">
    <location>
        <begin position="194"/>
        <end position="215"/>
    </location>
</feature>
<reference evidence="10 11" key="1">
    <citation type="submission" date="2020-05" db="EMBL/GenBank/DDBJ databases">
        <title>Identification and distribution of gene clusters putatively required for synthesis of sphingolipid metabolism inhibitors in phylogenetically diverse species of the filamentous fungus Fusarium.</title>
        <authorList>
            <person name="Kim H.-S."/>
            <person name="Busman M."/>
            <person name="Brown D.W."/>
            <person name="Divon H."/>
            <person name="Uhlig S."/>
            <person name="Proctor R.H."/>
        </authorList>
    </citation>
    <scope>NUCLEOTIDE SEQUENCE [LARGE SCALE GENOMIC DNA]</scope>
    <source>
        <strain evidence="10 11">NRRL 53147</strain>
    </source>
</reference>
<keyword evidence="3 9" id="KW-0812">Transmembrane</keyword>
<dbReference type="GO" id="GO:0022857">
    <property type="term" value="F:transmembrane transporter activity"/>
    <property type="evidence" value="ECO:0007669"/>
    <property type="project" value="InterPro"/>
</dbReference>
<sequence length="607" mass="68109">MIGQDQQSSSLSHPLHPKNPISTYTCPFNPPPHSFIFFYHYSINSIDPGSIKMSARGLGSTSPDPGASSHDQHPLMDLVDGEEARGRSHPEGAAADLMRRLGVSPERRIKVTPEDDARVLRRIDMVVLPLMLAVYFLQGLDKATIAYASIFGLIEDTKLKGNQFSWLSSIVYVAQLIAQFPLAWLLVKLPIGKFTSCMVTLWGLTLTFMAAAHTFHSLLFARFWLGAFEASIAPSFVAITQMFWRRREQPLRMSYWYAMNGFTGVFGSLATWWLAQLPFGLKPYQTIFVAFGIITVCFSTVLFSYMPDSPAEAKFLDKHDKLIAIERLRMNQTGVMSRQWRWDHFWETMRDLKTWLWFSLIFSISVPSGGVGSFGPLLIKSFGFDSFHAILFNAPFGVVQFISTVGGSYVATKYHKKGPVIAFLALFPIVGCMIMLSTPHTPDGRNTLLGGYYMISVFPGIIPLIYSWSSSNTAGDTKGKCNSSVLFIGQSLGNIIGPLLYKPSEAPEYHRGLYWNLLLYIAIVGLVVVTTMYLTYLNRDHSRRRVMAGKDAVIVDYSLYSPEEADRLRRSKATEGQHIENARDATVGDHAFDDMTDLVNDEFVFVF</sequence>
<evidence type="ECO:0000256" key="9">
    <source>
        <dbReference type="SAM" id="Phobius"/>
    </source>
</evidence>
<evidence type="ECO:0000256" key="6">
    <source>
        <dbReference type="ARBA" id="ARBA00023180"/>
    </source>
</evidence>
<evidence type="ECO:0000256" key="4">
    <source>
        <dbReference type="ARBA" id="ARBA00022989"/>
    </source>
</evidence>
<gene>
    <name evidence="10" type="ORF">FMEXI_4687</name>
</gene>
<dbReference type="FunFam" id="1.20.1250.20:FF:000064">
    <property type="entry name" value="MFS allantoate transporter"/>
    <property type="match status" value="1"/>
</dbReference>
<keyword evidence="4 9" id="KW-1133">Transmembrane helix</keyword>
<feature type="transmembrane region" description="Helical" evidence="9">
    <location>
        <begin position="418"/>
        <end position="438"/>
    </location>
</feature>
<dbReference type="GO" id="GO:0016020">
    <property type="term" value="C:membrane"/>
    <property type="evidence" value="ECO:0007669"/>
    <property type="project" value="UniProtKB-SubCell"/>
</dbReference>
<proteinExistence type="inferred from homology"/>
<keyword evidence="5 9" id="KW-0472">Membrane</keyword>
<dbReference type="PANTHER" id="PTHR43791:SF59">
    <property type="entry name" value="TRANSPORTER, PUTATIVE (AFU_ORTHOLOGUE AFUA_1G06550)-RELATED"/>
    <property type="match status" value="1"/>
</dbReference>
<comment type="caution">
    <text evidence="10">The sequence shown here is derived from an EMBL/GenBank/DDBJ whole genome shotgun (WGS) entry which is preliminary data.</text>
</comment>
<feature type="transmembrane region" description="Helical" evidence="9">
    <location>
        <begin position="450"/>
        <end position="469"/>
    </location>
</feature>
<feature type="transmembrane region" description="Helical" evidence="9">
    <location>
        <begin position="481"/>
        <end position="501"/>
    </location>
</feature>
<comment type="subcellular location">
    <subcellularLocation>
        <location evidence="1">Membrane</location>
        <topology evidence="1">Multi-pass membrane protein</topology>
    </subcellularLocation>
</comment>
<dbReference type="InterPro" id="IPR011701">
    <property type="entry name" value="MFS"/>
</dbReference>
<keyword evidence="2" id="KW-0813">Transport</keyword>
<feature type="transmembrane region" description="Helical" evidence="9">
    <location>
        <begin position="256"/>
        <end position="275"/>
    </location>
</feature>
<dbReference type="AlphaFoldDB" id="A0A8H5J4H7"/>
<dbReference type="InterPro" id="IPR036259">
    <property type="entry name" value="MFS_trans_sf"/>
</dbReference>
<evidence type="ECO:0000256" key="3">
    <source>
        <dbReference type="ARBA" id="ARBA00022692"/>
    </source>
</evidence>
<feature type="transmembrane region" description="Helical" evidence="9">
    <location>
        <begin position="287"/>
        <end position="306"/>
    </location>
</feature>
<dbReference type="Proteomes" id="UP000522262">
    <property type="component" value="Unassembled WGS sequence"/>
</dbReference>
<protein>
    <submittedName>
        <fullName evidence="10">Allantoate transporter</fullName>
    </submittedName>
</protein>
<evidence type="ECO:0000313" key="10">
    <source>
        <dbReference type="EMBL" id="KAF5548684.1"/>
    </source>
</evidence>
<comment type="similarity">
    <text evidence="7">Belongs to the major facilitator superfamily. Allantoate permease family.</text>
</comment>
<evidence type="ECO:0000313" key="11">
    <source>
        <dbReference type="Proteomes" id="UP000522262"/>
    </source>
</evidence>
<dbReference type="Pfam" id="PF07690">
    <property type="entry name" value="MFS_1"/>
    <property type="match status" value="1"/>
</dbReference>
<dbReference type="Gene3D" id="1.20.1250.20">
    <property type="entry name" value="MFS general substrate transporter like domains"/>
    <property type="match status" value="2"/>
</dbReference>